<dbReference type="AlphaFoldDB" id="A0A830CNZ8"/>
<evidence type="ECO:0000313" key="8">
    <source>
        <dbReference type="Proteomes" id="UP000653305"/>
    </source>
</evidence>
<sequence>MLSSQFTSYIHSFLQGKTSEGKDVAVKFLSEQSGQGVVEFKTELILISNLQHVNLVKLIGFCVHGDDKMIIYDYMPNKSLDFFLFSEYHLLLSLTNY</sequence>
<keyword evidence="8" id="KW-1185">Reference proteome</keyword>
<protein>
    <submittedName>
        <fullName evidence="7">G-type lectin s-receptor-like serine/threonine-protein kinase b120</fullName>
    </submittedName>
</protein>
<evidence type="ECO:0000256" key="3">
    <source>
        <dbReference type="ARBA" id="ARBA00022741"/>
    </source>
</evidence>
<organism evidence="7 8">
    <name type="scientific">Phtheirospermum japonicum</name>
    <dbReference type="NCBI Taxonomy" id="374723"/>
    <lineage>
        <taxon>Eukaryota</taxon>
        <taxon>Viridiplantae</taxon>
        <taxon>Streptophyta</taxon>
        <taxon>Embryophyta</taxon>
        <taxon>Tracheophyta</taxon>
        <taxon>Spermatophyta</taxon>
        <taxon>Magnoliopsida</taxon>
        <taxon>eudicotyledons</taxon>
        <taxon>Gunneridae</taxon>
        <taxon>Pentapetalae</taxon>
        <taxon>asterids</taxon>
        <taxon>lamiids</taxon>
        <taxon>Lamiales</taxon>
        <taxon>Orobanchaceae</taxon>
        <taxon>Orobanchaceae incertae sedis</taxon>
        <taxon>Phtheirospermum</taxon>
    </lineage>
</organism>
<name>A0A830CNZ8_9LAMI</name>
<dbReference type="EMBL" id="BMAC01000740">
    <property type="protein sequence ID" value="GFQ02308.1"/>
    <property type="molecule type" value="Genomic_DNA"/>
</dbReference>
<reference evidence="7" key="1">
    <citation type="submission" date="2020-07" db="EMBL/GenBank/DDBJ databases">
        <title>Ethylene signaling mediates host invasion by parasitic plants.</title>
        <authorList>
            <person name="Yoshida S."/>
        </authorList>
    </citation>
    <scope>NUCLEOTIDE SEQUENCE</scope>
    <source>
        <strain evidence="7">Okayama</strain>
    </source>
</reference>
<dbReference type="GO" id="GO:0005524">
    <property type="term" value="F:ATP binding"/>
    <property type="evidence" value="ECO:0007669"/>
    <property type="project" value="UniProtKB-KW"/>
</dbReference>
<accession>A0A830CNZ8</accession>
<dbReference type="Pfam" id="PF07714">
    <property type="entry name" value="PK_Tyr_Ser-Thr"/>
    <property type="match status" value="1"/>
</dbReference>
<dbReference type="GO" id="GO:0005886">
    <property type="term" value="C:plasma membrane"/>
    <property type="evidence" value="ECO:0007669"/>
    <property type="project" value="TreeGrafter"/>
</dbReference>
<evidence type="ECO:0000256" key="2">
    <source>
        <dbReference type="ARBA" id="ARBA00022679"/>
    </source>
</evidence>
<proteinExistence type="predicted"/>
<gene>
    <name evidence="7" type="ORF">PHJA_002374800</name>
</gene>
<keyword evidence="5" id="KW-0067">ATP-binding</keyword>
<dbReference type="OrthoDB" id="900025at2759"/>
<comment type="caution">
    <text evidence="7">The sequence shown here is derived from an EMBL/GenBank/DDBJ whole genome shotgun (WGS) entry which is preliminary data.</text>
</comment>
<dbReference type="PANTHER" id="PTHR27002">
    <property type="entry name" value="RECEPTOR-LIKE SERINE/THREONINE-PROTEIN KINASE SD1-8"/>
    <property type="match status" value="1"/>
</dbReference>
<evidence type="ECO:0000256" key="1">
    <source>
        <dbReference type="ARBA" id="ARBA00022527"/>
    </source>
</evidence>
<keyword evidence="4 7" id="KW-0418">Kinase</keyword>
<dbReference type="GO" id="GO:0030246">
    <property type="term" value="F:carbohydrate binding"/>
    <property type="evidence" value="ECO:0007669"/>
    <property type="project" value="UniProtKB-KW"/>
</dbReference>
<feature type="domain" description="Serine-threonine/tyrosine-protein kinase catalytic" evidence="6">
    <location>
        <begin position="5"/>
        <end position="86"/>
    </location>
</feature>
<dbReference type="SUPFAM" id="SSF56112">
    <property type="entry name" value="Protein kinase-like (PK-like)"/>
    <property type="match status" value="1"/>
</dbReference>
<dbReference type="InterPro" id="IPR001245">
    <property type="entry name" value="Ser-Thr/Tyr_kinase_cat_dom"/>
</dbReference>
<dbReference type="Gene3D" id="3.30.200.20">
    <property type="entry name" value="Phosphorylase Kinase, domain 1"/>
    <property type="match status" value="1"/>
</dbReference>
<dbReference type="Proteomes" id="UP000653305">
    <property type="component" value="Unassembled WGS sequence"/>
</dbReference>
<keyword evidence="2" id="KW-0808">Transferase</keyword>
<keyword evidence="7" id="KW-0675">Receptor</keyword>
<evidence type="ECO:0000313" key="7">
    <source>
        <dbReference type="EMBL" id="GFQ02308.1"/>
    </source>
</evidence>
<evidence type="ECO:0000256" key="4">
    <source>
        <dbReference type="ARBA" id="ARBA00022777"/>
    </source>
</evidence>
<keyword evidence="7" id="KW-0430">Lectin</keyword>
<dbReference type="InterPro" id="IPR011009">
    <property type="entry name" value="Kinase-like_dom_sf"/>
</dbReference>
<evidence type="ECO:0000256" key="5">
    <source>
        <dbReference type="ARBA" id="ARBA00022840"/>
    </source>
</evidence>
<dbReference type="GO" id="GO:0004674">
    <property type="term" value="F:protein serine/threonine kinase activity"/>
    <property type="evidence" value="ECO:0007669"/>
    <property type="project" value="UniProtKB-KW"/>
</dbReference>
<keyword evidence="1" id="KW-0723">Serine/threonine-protein kinase</keyword>
<keyword evidence="3" id="KW-0547">Nucleotide-binding</keyword>
<evidence type="ECO:0000259" key="6">
    <source>
        <dbReference type="Pfam" id="PF07714"/>
    </source>
</evidence>
<dbReference type="PANTHER" id="PTHR27002:SF1082">
    <property type="entry name" value="OS06G0693000 PROTEIN"/>
    <property type="match status" value="1"/>
</dbReference>